<evidence type="ECO:0000256" key="1">
    <source>
        <dbReference type="ARBA" id="ARBA00009254"/>
    </source>
</evidence>
<organism evidence="6 7">
    <name type="scientific">Kordia antarctica</name>
    <dbReference type="NCBI Taxonomy" id="1218801"/>
    <lineage>
        <taxon>Bacteria</taxon>
        <taxon>Pseudomonadati</taxon>
        <taxon>Bacteroidota</taxon>
        <taxon>Flavobacteriia</taxon>
        <taxon>Flavobacteriales</taxon>
        <taxon>Flavobacteriaceae</taxon>
        <taxon>Kordia</taxon>
    </lineage>
</organism>
<dbReference type="KEGG" id="kan:IMCC3317_18730"/>
<dbReference type="HAMAP" id="MF_00374">
    <property type="entry name" value="Ribosomal_uL29"/>
    <property type="match status" value="1"/>
</dbReference>
<dbReference type="NCBIfam" id="TIGR00012">
    <property type="entry name" value="L29"/>
    <property type="match status" value="1"/>
</dbReference>
<dbReference type="EMBL" id="CP019288">
    <property type="protein sequence ID" value="QHI36510.1"/>
    <property type="molecule type" value="Genomic_DNA"/>
</dbReference>
<keyword evidence="2 5" id="KW-0689">Ribosomal protein</keyword>
<dbReference type="Gene3D" id="1.10.287.310">
    <property type="match status" value="1"/>
</dbReference>
<gene>
    <name evidence="5 6" type="primary">rpmC</name>
    <name evidence="6" type="ORF">IMCC3317_18730</name>
</gene>
<dbReference type="GO" id="GO:0005840">
    <property type="term" value="C:ribosome"/>
    <property type="evidence" value="ECO:0007669"/>
    <property type="project" value="UniProtKB-KW"/>
</dbReference>
<proteinExistence type="inferred from homology"/>
<dbReference type="RefSeq" id="WP_160129211.1">
    <property type="nucleotide sequence ID" value="NZ_CP019288.1"/>
</dbReference>
<reference evidence="6 7" key="1">
    <citation type="journal article" date="2013" name="Int. J. Syst. Evol. Microbiol.">
        <title>Kordia antarctica sp. nov., isolated from Antarctic seawater.</title>
        <authorList>
            <person name="Baek K."/>
            <person name="Choi A."/>
            <person name="Kang I."/>
            <person name="Lee K."/>
            <person name="Cho J.C."/>
        </authorList>
    </citation>
    <scope>NUCLEOTIDE SEQUENCE [LARGE SCALE GENOMIC DNA]</scope>
    <source>
        <strain evidence="6 7">IMCC3317</strain>
    </source>
</reference>
<dbReference type="InterPro" id="IPR001854">
    <property type="entry name" value="Ribosomal_uL29"/>
</dbReference>
<dbReference type="GO" id="GO:0003735">
    <property type="term" value="F:structural constituent of ribosome"/>
    <property type="evidence" value="ECO:0007669"/>
    <property type="project" value="InterPro"/>
</dbReference>
<dbReference type="Pfam" id="PF00831">
    <property type="entry name" value="Ribosomal_L29"/>
    <property type="match status" value="1"/>
</dbReference>
<accession>A0A7L4ZJ01</accession>
<keyword evidence="3 5" id="KW-0687">Ribonucleoprotein</keyword>
<protein>
    <recommendedName>
        <fullName evidence="4 5">Large ribosomal subunit protein uL29</fullName>
    </recommendedName>
</protein>
<sequence length="63" mass="7285">MKQSEIKELSVAELQEKLKEFKKSHSDLKLAHAMSPLDNPIQLRSVRRTVARVATELTKRELQ</sequence>
<dbReference type="Proteomes" id="UP000464657">
    <property type="component" value="Chromosome"/>
</dbReference>
<comment type="similarity">
    <text evidence="1 5">Belongs to the universal ribosomal protein uL29 family.</text>
</comment>
<dbReference type="InterPro" id="IPR018254">
    <property type="entry name" value="Ribosomal_uL29_CS"/>
</dbReference>
<evidence type="ECO:0000256" key="3">
    <source>
        <dbReference type="ARBA" id="ARBA00023274"/>
    </source>
</evidence>
<dbReference type="CDD" id="cd00427">
    <property type="entry name" value="Ribosomal_L29_HIP"/>
    <property type="match status" value="1"/>
</dbReference>
<evidence type="ECO:0000256" key="4">
    <source>
        <dbReference type="ARBA" id="ARBA00035204"/>
    </source>
</evidence>
<dbReference type="SUPFAM" id="SSF46561">
    <property type="entry name" value="Ribosomal protein L29 (L29p)"/>
    <property type="match status" value="1"/>
</dbReference>
<evidence type="ECO:0000313" key="7">
    <source>
        <dbReference type="Proteomes" id="UP000464657"/>
    </source>
</evidence>
<dbReference type="GO" id="GO:1990904">
    <property type="term" value="C:ribonucleoprotein complex"/>
    <property type="evidence" value="ECO:0007669"/>
    <property type="project" value="UniProtKB-KW"/>
</dbReference>
<dbReference type="InterPro" id="IPR036049">
    <property type="entry name" value="Ribosomal_uL29_sf"/>
</dbReference>
<name>A0A7L4ZJ01_9FLAO</name>
<keyword evidence="7" id="KW-1185">Reference proteome</keyword>
<dbReference type="PROSITE" id="PS00579">
    <property type="entry name" value="RIBOSOMAL_L29"/>
    <property type="match status" value="1"/>
</dbReference>
<evidence type="ECO:0000313" key="6">
    <source>
        <dbReference type="EMBL" id="QHI36510.1"/>
    </source>
</evidence>
<evidence type="ECO:0000256" key="5">
    <source>
        <dbReference type="HAMAP-Rule" id="MF_00374"/>
    </source>
</evidence>
<dbReference type="OrthoDB" id="5296761at2"/>
<evidence type="ECO:0000256" key="2">
    <source>
        <dbReference type="ARBA" id="ARBA00022980"/>
    </source>
</evidence>
<dbReference type="AlphaFoldDB" id="A0A7L4ZJ01"/>
<dbReference type="GO" id="GO:0006412">
    <property type="term" value="P:translation"/>
    <property type="evidence" value="ECO:0007669"/>
    <property type="project" value="UniProtKB-UniRule"/>
</dbReference>